<keyword evidence="4" id="KW-0547">Nucleotide-binding</keyword>
<gene>
    <name evidence="10" type="ORF">Glove_194g124</name>
</gene>
<evidence type="ECO:0000256" key="2">
    <source>
        <dbReference type="ARBA" id="ARBA00022527"/>
    </source>
</evidence>
<dbReference type="EMBL" id="PQFF01000182">
    <property type="protein sequence ID" value="RHZ76643.1"/>
    <property type="molecule type" value="Genomic_DNA"/>
</dbReference>
<dbReference type="SMART" id="SM00220">
    <property type="entry name" value="S_TKc"/>
    <property type="match status" value="1"/>
</dbReference>
<organism evidence="10 11">
    <name type="scientific">Diversispora epigaea</name>
    <dbReference type="NCBI Taxonomy" id="1348612"/>
    <lineage>
        <taxon>Eukaryota</taxon>
        <taxon>Fungi</taxon>
        <taxon>Fungi incertae sedis</taxon>
        <taxon>Mucoromycota</taxon>
        <taxon>Glomeromycotina</taxon>
        <taxon>Glomeromycetes</taxon>
        <taxon>Diversisporales</taxon>
        <taxon>Diversisporaceae</taxon>
        <taxon>Diversispora</taxon>
    </lineage>
</organism>
<reference evidence="10 11" key="1">
    <citation type="submission" date="2018-08" db="EMBL/GenBank/DDBJ databases">
        <title>Genome and evolution of the arbuscular mycorrhizal fungus Diversispora epigaea (formerly Glomus versiforme) and its bacterial endosymbionts.</title>
        <authorList>
            <person name="Sun X."/>
            <person name="Fei Z."/>
            <person name="Harrison M."/>
        </authorList>
    </citation>
    <scope>NUCLEOTIDE SEQUENCE [LARGE SCALE GENOMIC DNA]</scope>
    <source>
        <strain evidence="10 11">IT104</strain>
    </source>
</reference>
<keyword evidence="6" id="KW-0067">ATP-binding</keyword>
<dbReference type="OrthoDB" id="26722at2759"/>
<evidence type="ECO:0000259" key="9">
    <source>
        <dbReference type="PROSITE" id="PS50011"/>
    </source>
</evidence>
<keyword evidence="2" id="KW-0723">Serine/threonine-protein kinase</keyword>
<dbReference type="AlphaFoldDB" id="A0A397IUN7"/>
<evidence type="ECO:0000256" key="7">
    <source>
        <dbReference type="ARBA" id="ARBA00047899"/>
    </source>
</evidence>
<evidence type="ECO:0000256" key="6">
    <source>
        <dbReference type="ARBA" id="ARBA00022840"/>
    </source>
</evidence>
<evidence type="ECO:0000313" key="11">
    <source>
        <dbReference type="Proteomes" id="UP000266861"/>
    </source>
</evidence>
<feature type="domain" description="Protein kinase" evidence="9">
    <location>
        <begin position="1"/>
        <end position="215"/>
    </location>
</feature>
<dbReference type="Gene3D" id="1.10.510.10">
    <property type="entry name" value="Transferase(Phosphotransferase) domain 1"/>
    <property type="match status" value="1"/>
</dbReference>
<keyword evidence="11" id="KW-1185">Reference proteome</keyword>
<sequence>MLDGLIDILEYIRDGILKINNGKDIKMKTKMETYMMVLQYVLDGYFREYLKINFNNINWLQKLDSLQNLFFRLVNIHKLDIIHQDFHSGNTLSSNFKNSSLWISDFRFIGVLPYIAPEVLSGDKEYTKAADIYSYGTIAYEMVMGFLPYPDIPHDNDLALKICNGLRPKILFHTLKLITRIIMRYELYKYYDAYSNEDSEVRIRIENSEKLSKNLGLASSKTMTPLKNTSTSNLY</sequence>
<dbReference type="STRING" id="1348612.A0A397IUN7"/>
<dbReference type="EC" id="2.7.11.1" evidence="1"/>
<dbReference type="PANTHER" id="PTHR24343">
    <property type="entry name" value="SERINE/THREONINE KINASE"/>
    <property type="match status" value="1"/>
</dbReference>
<keyword evidence="5" id="KW-0418">Kinase</keyword>
<dbReference type="InterPro" id="IPR011009">
    <property type="entry name" value="Kinase-like_dom_sf"/>
</dbReference>
<dbReference type="Proteomes" id="UP000266861">
    <property type="component" value="Unassembled WGS sequence"/>
</dbReference>
<proteinExistence type="predicted"/>
<comment type="catalytic activity">
    <reaction evidence="7">
        <text>L-threonyl-[protein] + ATP = O-phospho-L-threonyl-[protein] + ADP + H(+)</text>
        <dbReference type="Rhea" id="RHEA:46608"/>
        <dbReference type="Rhea" id="RHEA-COMP:11060"/>
        <dbReference type="Rhea" id="RHEA-COMP:11605"/>
        <dbReference type="ChEBI" id="CHEBI:15378"/>
        <dbReference type="ChEBI" id="CHEBI:30013"/>
        <dbReference type="ChEBI" id="CHEBI:30616"/>
        <dbReference type="ChEBI" id="CHEBI:61977"/>
        <dbReference type="ChEBI" id="CHEBI:456216"/>
        <dbReference type="EC" id="2.7.11.1"/>
    </reaction>
</comment>
<evidence type="ECO:0000256" key="1">
    <source>
        <dbReference type="ARBA" id="ARBA00012513"/>
    </source>
</evidence>
<name>A0A397IUN7_9GLOM</name>
<evidence type="ECO:0000256" key="8">
    <source>
        <dbReference type="ARBA" id="ARBA00048679"/>
    </source>
</evidence>
<dbReference type="InterPro" id="IPR000719">
    <property type="entry name" value="Prot_kinase_dom"/>
</dbReference>
<protein>
    <recommendedName>
        <fullName evidence="1">non-specific serine/threonine protein kinase</fullName>
        <ecNumber evidence="1">2.7.11.1</ecNumber>
    </recommendedName>
</protein>
<dbReference type="Pfam" id="PF00069">
    <property type="entry name" value="Pkinase"/>
    <property type="match status" value="1"/>
</dbReference>
<comment type="caution">
    <text evidence="10">The sequence shown here is derived from an EMBL/GenBank/DDBJ whole genome shotgun (WGS) entry which is preliminary data.</text>
</comment>
<evidence type="ECO:0000256" key="5">
    <source>
        <dbReference type="ARBA" id="ARBA00022777"/>
    </source>
</evidence>
<evidence type="ECO:0000256" key="4">
    <source>
        <dbReference type="ARBA" id="ARBA00022741"/>
    </source>
</evidence>
<evidence type="ECO:0000256" key="3">
    <source>
        <dbReference type="ARBA" id="ARBA00022679"/>
    </source>
</evidence>
<keyword evidence="3" id="KW-0808">Transferase</keyword>
<dbReference type="GO" id="GO:0004674">
    <property type="term" value="F:protein serine/threonine kinase activity"/>
    <property type="evidence" value="ECO:0007669"/>
    <property type="project" value="UniProtKB-KW"/>
</dbReference>
<dbReference type="GO" id="GO:0005524">
    <property type="term" value="F:ATP binding"/>
    <property type="evidence" value="ECO:0007669"/>
    <property type="project" value="UniProtKB-KW"/>
</dbReference>
<comment type="catalytic activity">
    <reaction evidence="8">
        <text>L-seryl-[protein] + ATP = O-phospho-L-seryl-[protein] + ADP + H(+)</text>
        <dbReference type="Rhea" id="RHEA:17989"/>
        <dbReference type="Rhea" id="RHEA-COMP:9863"/>
        <dbReference type="Rhea" id="RHEA-COMP:11604"/>
        <dbReference type="ChEBI" id="CHEBI:15378"/>
        <dbReference type="ChEBI" id="CHEBI:29999"/>
        <dbReference type="ChEBI" id="CHEBI:30616"/>
        <dbReference type="ChEBI" id="CHEBI:83421"/>
        <dbReference type="ChEBI" id="CHEBI:456216"/>
        <dbReference type="EC" id="2.7.11.1"/>
    </reaction>
</comment>
<dbReference type="PROSITE" id="PS50011">
    <property type="entry name" value="PROTEIN_KINASE_DOM"/>
    <property type="match status" value="1"/>
</dbReference>
<accession>A0A397IUN7</accession>
<evidence type="ECO:0000313" key="10">
    <source>
        <dbReference type="EMBL" id="RHZ76643.1"/>
    </source>
</evidence>
<dbReference type="SUPFAM" id="SSF56112">
    <property type="entry name" value="Protein kinase-like (PK-like)"/>
    <property type="match status" value="1"/>
</dbReference>